<accession>A0A222WPL6</accession>
<dbReference type="Pfam" id="PF00480">
    <property type="entry name" value="ROK"/>
    <property type="match status" value="1"/>
</dbReference>
<proteinExistence type="inferred from homology"/>
<organism evidence="2 3">
    <name type="scientific">Paenibacillus kribbensis</name>
    <dbReference type="NCBI Taxonomy" id="172713"/>
    <lineage>
        <taxon>Bacteria</taxon>
        <taxon>Bacillati</taxon>
        <taxon>Bacillota</taxon>
        <taxon>Bacilli</taxon>
        <taxon>Bacillales</taxon>
        <taxon>Paenibacillaceae</taxon>
        <taxon>Paenibacillus</taxon>
    </lineage>
</organism>
<protein>
    <submittedName>
        <fullName evidence="2">Allose kinase</fullName>
    </submittedName>
</protein>
<dbReference type="Proteomes" id="UP000214666">
    <property type="component" value="Chromosome"/>
</dbReference>
<dbReference type="OrthoDB" id="9795247at2"/>
<dbReference type="Gene3D" id="3.30.420.40">
    <property type="match status" value="2"/>
</dbReference>
<dbReference type="GO" id="GO:0004396">
    <property type="term" value="F:hexokinase activity"/>
    <property type="evidence" value="ECO:0007669"/>
    <property type="project" value="TreeGrafter"/>
</dbReference>
<dbReference type="KEGG" id="pkb:B4V02_14240"/>
<evidence type="ECO:0000256" key="1">
    <source>
        <dbReference type="ARBA" id="ARBA00006479"/>
    </source>
</evidence>
<dbReference type="STRING" id="172713.GCA_001705305_01608"/>
<dbReference type="InterPro" id="IPR000600">
    <property type="entry name" value="ROK"/>
</dbReference>
<gene>
    <name evidence="2" type="ORF">B4V02_14240</name>
</gene>
<dbReference type="AlphaFoldDB" id="A0A222WPL6"/>
<keyword evidence="2" id="KW-0418">Kinase</keyword>
<name>A0A222WPL6_9BACL</name>
<dbReference type="NCBIfam" id="NF007251">
    <property type="entry name" value="PRK09698.1"/>
    <property type="match status" value="1"/>
</dbReference>
<dbReference type="RefSeq" id="WP_094155309.1">
    <property type="nucleotide sequence ID" value="NZ_CP020028.1"/>
</dbReference>
<dbReference type="InterPro" id="IPR043129">
    <property type="entry name" value="ATPase_NBD"/>
</dbReference>
<reference evidence="2 3" key="1">
    <citation type="submission" date="2017-03" db="EMBL/GenBank/DDBJ databases">
        <title>Complete genome sequence of Paenibacillus Kribbensis producing bioflocculants.</title>
        <authorList>
            <person name="Lee H.-G."/>
            <person name="Oh H.-M."/>
        </authorList>
    </citation>
    <scope>NUCLEOTIDE SEQUENCE [LARGE SCALE GENOMIC DNA]</scope>
    <source>
        <strain evidence="2 3">AM49</strain>
    </source>
</reference>
<dbReference type="SUPFAM" id="SSF53067">
    <property type="entry name" value="Actin-like ATPase domain"/>
    <property type="match status" value="1"/>
</dbReference>
<keyword evidence="2" id="KW-0808">Transferase</keyword>
<keyword evidence="3" id="KW-1185">Reference proteome</keyword>
<sequence>MDSNERIQGGYTIGIDIGGTNFRIGLLSEMGELRHFHIESSRLLYAEGEPQDNLRNYITSYIQKHPEAEIKGIGIGFPSVVSKDKKTVYSTPNIEGFNQVNVVDPLESALAIPVYLDNDVNFLLLTEIVAHKLERRGIVVGFYLGTGFGNSIYYEDHFIAGKHGSAAELGHVPVLGRQDLCSCGNPGCIEQYASGKRLRELHELHFAGTPFEDIFVKYGSHEIIQDFLEAVAVVIATEINILDPDYIVLGGGVLHMSGFPKKELEAKIYSHARKPFPAEGLNYIYAKDNQEAGVIGAGYRAWRGNSPALIK</sequence>
<dbReference type="PANTHER" id="PTHR18964">
    <property type="entry name" value="ROK (REPRESSOR, ORF, KINASE) FAMILY"/>
    <property type="match status" value="1"/>
</dbReference>
<evidence type="ECO:0000313" key="2">
    <source>
        <dbReference type="EMBL" id="ASR47753.1"/>
    </source>
</evidence>
<comment type="similarity">
    <text evidence="1">Belongs to the ROK (NagC/XylR) family.</text>
</comment>
<dbReference type="EMBL" id="CP020028">
    <property type="protein sequence ID" value="ASR47753.1"/>
    <property type="molecule type" value="Genomic_DNA"/>
</dbReference>
<dbReference type="CDD" id="cd24070">
    <property type="entry name" value="ASKHA_NBD_ROK_AlsK"/>
    <property type="match status" value="1"/>
</dbReference>
<evidence type="ECO:0000313" key="3">
    <source>
        <dbReference type="Proteomes" id="UP000214666"/>
    </source>
</evidence>
<dbReference type="PANTHER" id="PTHR18964:SF174">
    <property type="entry name" value="D-ALLOSE KINASE-RELATED"/>
    <property type="match status" value="1"/>
</dbReference>